<feature type="transmembrane region" description="Helical" evidence="2">
    <location>
        <begin position="117"/>
        <end position="136"/>
    </location>
</feature>
<dbReference type="Proteomes" id="UP000501452">
    <property type="component" value="Chromosome"/>
</dbReference>
<dbReference type="PANTHER" id="PTHR36840">
    <property type="entry name" value="BLL5714 PROTEIN"/>
    <property type="match status" value="1"/>
</dbReference>
<dbReference type="InterPro" id="IPR010640">
    <property type="entry name" value="Low_temperature_requirement_A"/>
</dbReference>
<evidence type="ECO:0000256" key="1">
    <source>
        <dbReference type="SAM" id="MobiDB-lite"/>
    </source>
</evidence>
<dbReference type="PANTHER" id="PTHR36840:SF1">
    <property type="entry name" value="BLL5714 PROTEIN"/>
    <property type="match status" value="1"/>
</dbReference>
<keyword evidence="2" id="KW-1133">Transmembrane helix</keyword>
<gene>
    <name evidence="3" type="ORF">GBA63_07785</name>
</gene>
<organism evidence="3 4">
    <name type="scientific">Rubrobacter tropicus</name>
    <dbReference type="NCBI Taxonomy" id="2653851"/>
    <lineage>
        <taxon>Bacteria</taxon>
        <taxon>Bacillati</taxon>
        <taxon>Actinomycetota</taxon>
        <taxon>Rubrobacteria</taxon>
        <taxon>Rubrobacterales</taxon>
        <taxon>Rubrobacteraceae</taxon>
        <taxon>Rubrobacter</taxon>
    </lineage>
</organism>
<proteinExistence type="predicted"/>
<feature type="transmembrane region" description="Helical" evidence="2">
    <location>
        <begin position="312"/>
        <end position="332"/>
    </location>
</feature>
<keyword evidence="2" id="KW-0472">Membrane</keyword>
<evidence type="ECO:0000313" key="3">
    <source>
        <dbReference type="EMBL" id="QIN82553.1"/>
    </source>
</evidence>
<feature type="transmembrane region" description="Helical" evidence="2">
    <location>
        <begin position="208"/>
        <end position="228"/>
    </location>
</feature>
<dbReference type="EMBL" id="CP045119">
    <property type="protein sequence ID" value="QIN82553.1"/>
    <property type="molecule type" value="Genomic_DNA"/>
</dbReference>
<feature type="transmembrane region" description="Helical" evidence="2">
    <location>
        <begin position="234"/>
        <end position="254"/>
    </location>
</feature>
<name>A0A6G8Q7X7_9ACTN</name>
<keyword evidence="4" id="KW-1185">Reference proteome</keyword>
<sequence>MADLDARDDVRAGSRGPVEERAEQRVTPLELFFDLVFVFSLTQVTGLMADDPTWAGLARGMAILAALWWPWVGYAWLTNAVPVEERTPARLVVVGAMAAVMVAALAVPGAFGKTGVVFGLALVVVTVLHSALYVLATRTDNPDVSVAIFRLAPGFVAGPLLLVAAGFADGAAQAALWAASLATSYGVALVLGVEGFSVSPGHFVERHGLIMIIALGESIVAVGVGASGGDLGPGVVLAAVLAVVVAAGLWWTYFDHVSLAAERQLERARGPERATLARDSYSYLHLPMVAGIILIALGIKKTLEHIGDPLEPVPAFALCGGVALYLLGHNAFRLRDHGTVSAERLVAAAVALVLLLPALFVPALLSLGLLAVLLTALAAYETLGHKELRARLRNRG</sequence>
<feature type="transmembrane region" description="Helical" evidence="2">
    <location>
        <begin position="174"/>
        <end position="196"/>
    </location>
</feature>
<evidence type="ECO:0000256" key="2">
    <source>
        <dbReference type="SAM" id="Phobius"/>
    </source>
</evidence>
<feature type="region of interest" description="Disordered" evidence="1">
    <location>
        <begin position="1"/>
        <end position="21"/>
    </location>
</feature>
<feature type="transmembrane region" description="Helical" evidence="2">
    <location>
        <begin position="283"/>
        <end position="300"/>
    </location>
</feature>
<dbReference type="KEGG" id="rub:GBA63_07785"/>
<feature type="transmembrane region" description="Helical" evidence="2">
    <location>
        <begin position="89"/>
        <end position="111"/>
    </location>
</feature>
<reference evidence="3 4" key="1">
    <citation type="submission" date="2019-10" db="EMBL/GenBank/DDBJ databases">
        <title>Rubrobacter sp nov SCSIO 52090 isolated from a deep-sea sediment in the South China Sea.</title>
        <authorList>
            <person name="Chen R.W."/>
        </authorList>
    </citation>
    <scope>NUCLEOTIDE SEQUENCE [LARGE SCALE GENOMIC DNA]</scope>
    <source>
        <strain evidence="3 4">SCSIO 52909</strain>
    </source>
</reference>
<dbReference type="AlphaFoldDB" id="A0A6G8Q7X7"/>
<feature type="transmembrane region" description="Helical" evidence="2">
    <location>
        <begin position="148"/>
        <end position="168"/>
    </location>
</feature>
<keyword evidence="2" id="KW-0812">Transmembrane</keyword>
<accession>A0A6G8Q7X7</accession>
<protein>
    <submittedName>
        <fullName evidence="3">Low temperature requirement protein A</fullName>
    </submittedName>
</protein>
<evidence type="ECO:0000313" key="4">
    <source>
        <dbReference type="Proteomes" id="UP000501452"/>
    </source>
</evidence>
<dbReference type="Pfam" id="PF06772">
    <property type="entry name" value="LtrA"/>
    <property type="match status" value="1"/>
</dbReference>
<feature type="transmembrane region" description="Helical" evidence="2">
    <location>
        <begin position="344"/>
        <end position="361"/>
    </location>
</feature>
<feature type="transmembrane region" description="Helical" evidence="2">
    <location>
        <begin position="55"/>
        <end position="77"/>
    </location>
</feature>
<dbReference type="RefSeq" id="WP_166175006.1">
    <property type="nucleotide sequence ID" value="NZ_CP045119.1"/>
</dbReference>